<dbReference type="InterPro" id="IPR022742">
    <property type="entry name" value="Hydrolase_4"/>
</dbReference>
<evidence type="ECO:0000313" key="3">
    <source>
        <dbReference type="Proteomes" id="UP000029665"/>
    </source>
</evidence>
<dbReference type="InterPro" id="IPR051044">
    <property type="entry name" value="MAG_DAG_Lipase"/>
</dbReference>
<evidence type="ECO:0000313" key="2">
    <source>
        <dbReference type="EMBL" id="CDO69090.1"/>
    </source>
</evidence>
<dbReference type="EMBL" id="CCBP010000033">
    <property type="protein sequence ID" value="CDO69090.1"/>
    <property type="molecule type" value="Genomic_DNA"/>
</dbReference>
<sequence>MSSTSRNSFTEAWLSGFDGVKFYTRTYYTASSAQAVLLFIHGFAEHIGRYEWAHAQCAIKGITVFSFDQRGFGRTALDSSHKSKGSAYGKTDLHSQMRDIEWWLKYLRNQNPHLPIFLMGHSMGGALVLAFPTRTTAPPAKESAELLSGVIASSPLVLQHVSTSRPVRFLVDNLSKIAPNMPFDASLPNEFLSRDPAVIAALEADPLVMQKGSLKCLSDMLNVGEELYERDYLNWPKDLPVLFVHGDADKVRVTSFGAAQDLFNRLQAMDKIFETVKDAYHELVHEPDGVKERFMDSCISWILERAARQPSSVQF</sequence>
<dbReference type="Gene3D" id="3.40.50.1820">
    <property type="entry name" value="alpha/beta hydrolase"/>
    <property type="match status" value="1"/>
</dbReference>
<comment type="caution">
    <text evidence="2">The sequence shown here is derived from an EMBL/GenBank/DDBJ whole genome shotgun (WGS) entry which is preliminary data.</text>
</comment>
<dbReference type="Proteomes" id="UP000029665">
    <property type="component" value="Unassembled WGS sequence"/>
</dbReference>
<evidence type="ECO:0000259" key="1">
    <source>
        <dbReference type="Pfam" id="PF12146"/>
    </source>
</evidence>
<organism evidence="2 3">
    <name type="scientific">Pycnoporus cinnabarinus</name>
    <name type="common">Cinnabar-red polypore</name>
    <name type="synonym">Trametes cinnabarina</name>
    <dbReference type="NCBI Taxonomy" id="5643"/>
    <lineage>
        <taxon>Eukaryota</taxon>
        <taxon>Fungi</taxon>
        <taxon>Dikarya</taxon>
        <taxon>Basidiomycota</taxon>
        <taxon>Agaricomycotina</taxon>
        <taxon>Agaricomycetes</taxon>
        <taxon>Polyporales</taxon>
        <taxon>Polyporaceae</taxon>
        <taxon>Trametes</taxon>
    </lineage>
</organism>
<feature type="domain" description="Serine aminopeptidase S33" evidence="1">
    <location>
        <begin position="32"/>
        <end position="288"/>
    </location>
</feature>
<accession>A0A060S438</accession>
<dbReference type="STRING" id="5643.A0A060S438"/>
<dbReference type="InterPro" id="IPR029058">
    <property type="entry name" value="AB_hydrolase_fold"/>
</dbReference>
<reference evidence="2" key="1">
    <citation type="submission" date="2014-01" db="EMBL/GenBank/DDBJ databases">
        <title>The genome of the white-rot fungus Pycnoporus cinnabarinus: a basidiomycete model with a versatile arsenal for lignocellulosic biomass breakdown.</title>
        <authorList>
            <person name="Levasseur A."/>
            <person name="Lomascolo A."/>
            <person name="Ruiz-Duenas F.J."/>
            <person name="Uzan E."/>
            <person name="Piumi F."/>
            <person name="Kues U."/>
            <person name="Ram A.F.J."/>
            <person name="Murat C."/>
            <person name="Haon M."/>
            <person name="Benoit I."/>
            <person name="Arfi Y."/>
            <person name="Chevret D."/>
            <person name="Drula E."/>
            <person name="Kwon M.J."/>
            <person name="Gouret P."/>
            <person name="Lesage-Meessen L."/>
            <person name="Lombard V."/>
            <person name="Mariette J."/>
            <person name="Noirot C."/>
            <person name="Park J."/>
            <person name="Patyshakuliyeva A."/>
            <person name="Wieneger R.A.B."/>
            <person name="Wosten H.A.B."/>
            <person name="Martin F."/>
            <person name="Coutinho P.M."/>
            <person name="de Vries R."/>
            <person name="Martinez A.T."/>
            <person name="Klopp C."/>
            <person name="Pontarotti P."/>
            <person name="Henrissat B."/>
            <person name="Record E."/>
        </authorList>
    </citation>
    <scope>NUCLEOTIDE SEQUENCE [LARGE SCALE GENOMIC DNA]</scope>
    <source>
        <strain evidence="2">BRFM137</strain>
    </source>
</reference>
<dbReference type="SUPFAM" id="SSF53474">
    <property type="entry name" value="alpha/beta-Hydrolases"/>
    <property type="match status" value="1"/>
</dbReference>
<dbReference type="PANTHER" id="PTHR11614">
    <property type="entry name" value="PHOSPHOLIPASE-RELATED"/>
    <property type="match status" value="1"/>
</dbReference>
<dbReference type="OMA" id="HCIINEP"/>
<dbReference type="HOGENOM" id="CLU_026209_5_2_1"/>
<name>A0A060S438_PYCCI</name>
<protein>
    <recommendedName>
        <fullName evidence="1">Serine aminopeptidase S33 domain-containing protein</fullName>
    </recommendedName>
</protein>
<dbReference type="Pfam" id="PF12146">
    <property type="entry name" value="Hydrolase_4"/>
    <property type="match status" value="1"/>
</dbReference>
<dbReference type="OrthoDB" id="10249433at2759"/>
<proteinExistence type="predicted"/>
<keyword evidence="3" id="KW-1185">Reference proteome</keyword>
<gene>
    <name evidence="2" type="ORF">BN946_scf184992.g39</name>
</gene>
<dbReference type="AlphaFoldDB" id="A0A060S438"/>